<proteinExistence type="predicted"/>
<gene>
    <name evidence="2" type="ORF">KL86PLE_100071</name>
</gene>
<protein>
    <submittedName>
        <fullName evidence="2">Uncharacterized protein</fullName>
    </submittedName>
</protein>
<dbReference type="AlphaFoldDB" id="A0A212L184"/>
<sequence length="55" mass="6147">MPTEISSGHRTKSIAIRDRCGRIPKGVDPHDNCRRVTPGEPRRQAQRHGPYLQGG</sequence>
<dbReference type="EMBL" id="FMJD01000002">
    <property type="protein sequence ID" value="SCM71247.1"/>
    <property type="molecule type" value="Genomic_DNA"/>
</dbReference>
<reference evidence="2" key="1">
    <citation type="submission" date="2016-08" db="EMBL/GenBank/DDBJ databases">
        <authorList>
            <person name="Seilhamer J.J."/>
        </authorList>
    </citation>
    <scope>NUCLEOTIDE SEQUENCE</scope>
    <source>
        <strain evidence="2">86</strain>
    </source>
</reference>
<evidence type="ECO:0000313" key="2">
    <source>
        <dbReference type="EMBL" id="SCM71247.1"/>
    </source>
</evidence>
<evidence type="ECO:0000256" key="1">
    <source>
        <dbReference type="SAM" id="MobiDB-lite"/>
    </source>
</evidence>
<accession>A0A212L184</accession>
<name>A0A212L184_9HYPH</name>
<feature type="region of interest" description="Disordered" evidence="1">
    <location>
        <begin position="1"/>
        <end position="55"/>
    </location>
</feature>
<feature type="compositionally biased region" description="Basic and acidic residues" evidence="1">
    <location>
        <begin position="15"/>
        <end position="34"/>
    </location>
</feature>
<organism evidence="2">
    <name type="scientific">uncultured Pleomorphomonas sp</name>
    <dbReference type="NCBI Taxonomy" id="442121"/>
    <lineage>
        <taxon>Bacteria</taxon>
        <taxon>Pseudomonadati</taxon>
        <taxon>Pseudomonadota</taxon>
        <taxon>Alphaproteobacteria</taxon>
        <taxon>Hyphomicrobiales</taxon>
        <taxon>Pleomorphomonadaceae</taxon>
        <taxon>Pleomorphomonas</taxon>
        <taxon>environmental samples</taxon>
    </lineage>
</organism>